<dbReference type="SMART" id="SM00931">
    <property type="entry name" value="NOSIC"/>
    <property type="match status" value="1"/>
</dbReference>
<protein>
    <recommendedName>
        <fullName evidence="10">Nop domain-containing protein</fullName>
    </recommendedName>
</protein>
<keyword evidence="5" id="KW-0694">RNA-binding</keyword>
<evidence type="ECO:0000313" key="12">
    <source>
        <dbReference type="Proteomes" id="UP000002866"/>
    </source>
</evidence>
<keyword evidence="6" id="KW-0508">mRNA splicing</keyword>
<evidence type="ECO:0000256" key="5">
    <source>
        <dbReference type="ARBA" id="ARBA00022884"/>
    </source>
</evidence>
<comment type="subcellular location">
    <subcellularLocation>
        <location evidence="1">Nucleus</location>
    </subcellularLocation>
</comment>
<keyword evidence="7" id="KW-0539">Nucleus</keyword>
<dbReference type="PANTHER" id="PTHR13904:SF0">
    <property type="entry name" value="U4_U6 SMALL NUCLEAR RIBONUCLEOPROTEIN PRP31"/>
    <property type="match status" value="1"/>
</dbReference>
<gene>
    <name evidence="11" type="primary">TBLA0C02320</name>
    <name evidence="11" type="ORF">TBLA_0C02320</name>
</gene>
<keyword evidence="4" id="KW-0747">Spliceosome</keyword>
<dbReference type="FunCoup" id="I2H0Z1">
    <property type="interactions" value="1280"/>
</dbReference>
<name>I2H0Z1_HENB6</name>
<evidence type="ECO:0000313" key="11">
    <source>
        <dbReference type="EMBL" id="CCH60043.1"/>
    </source>
</evidence>
<feature type="compositionally biased region" description="Acidic residues" evidence="9">
    <location>
        <begin position="18"/>
        <end position="29"/>
    </location>
</feature>
<dbReference type="KEGG" id="tbl:TBLA_0C02320"/>
<evidence type="ECO:0000256" key="6">
    <source>
        <dbReference type="ARBA" id="ARBA00023187"/>
    </source>
</evidence>
<dbReference type="Pfam" id="PF09785">
    <property type="entry name" value="Prp31_C"/>
    <property type="match status" value="1"/>
</dbReference>
<keyword evidence="3" id="KW-0507">mRNA processing</keyword>
<dbReference type="GO" id="GO:0005687">
    <property type="term" value="C:U4 snRNP"/>
    <property type="evidence" value="ECO:0007669"/>
    <property type="project" value="TreeGrafter"/>
</dbReference>
<dbReference type="InterPro" id="IPR002687">
    <property type="entry name" value="Nop_dom"/>
</dbReference>
<dbReference type="Pfam" id="PF01798">
    <property type="entry name" value="Nop"/>
    <property type="match status" value="1"/>
</dbReference>
<evidence type="ECO:0000256" key="1">
    <source>
        <dbReference type="ARBA" id="ARBA00004123"/>
    </source>
</evidence>
<dbReference type="RefSeq" id="XP_004179562.1">
    <property type="nucleotide sequence ID" value="XM_004179514.1"/>
</dbReference>
<dbReference type="InParanoid" id="I2H0Z1"/>
<accession>I2H0Z1</accession>
<evidence type="ECO:0000256" key="3">
    <source>
        <dbReference type="ARBA" id="ARBA00022664"/>
    </source>
</evidence>
<evidence type="ECO:0000256" key="2">
    <source>
        <dbReference type="ARBA" id="ARBA00005572"/>
    </source>
</evidence>
<feature type="region of interest" description="Disordered" evidence="9">
    <location>
        <begin position="18"/>
        <end position="39"/>
    </location>
</feature>
<evidence type="ECO:0000256" key="9">
    <source>
        <dbReference type="SAM" id="MobiDB-lite"/>
    </source>
</evidence>
<evidence type="ECO:0000256" key="7">
    <source>
        <dbReference type="ARBA" id="ARBA00023242"/>
    </source>
</evidence>
<organism evidence="11 12">
    <name type="scientific">Henningerozyma blattae (strain ATCC 34711 / CBS 6284 / DSM 70876 / NBRC 10599 / NRRL Y-10934 / UCD 77-7)</name>
    <name type="common">Yeast</name>
    <name type="synonym">Tetrapisispora blattae</name>
    <dbReference type="NCBI Taxonomy" id="1071380"/>
    <lineage>
        <taxon>Eukaryota</taxon>
        <taxon>Fungi</taxon>
        <taxon>Dikarya</taxon>
        <taxon>Ascomycota</taxon>
        <taxon>Saccharomycotina</taxon>
        <taxon>Saccharomycetes</taxon>
        <taxon>Saccharomycetales</taxon>
        <taxon>Saccharomycetaceae</taxon>
        <taxon>Henningerozyma</taxon>
    </lineage>
</organism>
<proteinExistence type="inferred from homology"/>
<dbReference type="STRING" id="1071380.I2H0Z1"/>
<dbReference type="PROSITE" id="PS51358">
    <property type="entry name" value="NOP"/>
    <property type="match status" value="1"/>
</dbReference>
<dbReference type="Gene3D" id="1.10.246.90">
    <property type="entry name" value="Nop domain"/>
    <property type="match status" value="1"/>
</dbReference>
<evidence type="ECO:0000256" key="4">
    <source>
        <dbReference type="ARBA" id="ARBA00022728"/>
    </source>
</evidence>
<dbReference type="GO" id="GO:0046540">
    <property type="term" value="C:U4/U6 x U5 tri-snRNP complex"/>
    <property type="evidence" value="ECO:0007669"/>
    <property type="project" value="EnsemblFungi"/>
</dbReference>
<evidence type="ECO:0000259" key="10">
    <source>
        <dbReference type="PROSITE" id="PS51358"/>
    </source>
</evidence>
<sequence length="511" mass="57994">MIIESGEEDVDFFQELEEDLQSDNDDDNREIESKEKGYQDIIENLQDSEKNSESIKNNTTENCTSNVKVDLAWLSTFVENYNRQLPSNFLTCDPGILSPILPYIDAISHILIQGNSIADEQLLYSLNELSFNINEDIKLLHSYVKANYQKRFPELESLITNPIQFIDVIRLLESLNNPNKNEESQLEIRLEKETTLQKEQILVIIMSVKTSFNKEYQFSNTLRNNLIKASNLISQLWQFKEEINSFVTKKISDIAPNLCALIGPYITSLLVAYSGGLANLCSVPSCNLASIGKNKHLSHELHSNLSGVRQNGYLYNSELIQSQPANLHKQLLRILCAKVALASRVDAGQSGNNKKTDELGNTWKLEILEKINKLNESPSITNVKPLPIPEDKPKKKRSGRKFRKYKEQFKVSQFRQLQNRMEFGKREATVLDGTGEEVGLGMTNSSLRYLTGSMGNSSSTVNNKAKMSKNMKRHIQELDKKTDIYMTSLKEELSAAVGPPHRIAQLQQKNE</sequence>
<dbReference type="AlphaFoldDB" id="I2H0Z1"/>
<dbReference type="Gene3D" id="1.10.287.4070">
    <property type="match status" value="1"/>
</dbReference>
<dbReference type="GO" id="GO:0071011">
    <property type="term" value="C:precatalytic spliceosome"/>
    <property type="evidence" value="ECO:0007669"/>
    <property type="project" value="TreeGrafter"/>
</dbReference>
<keyword evidence="12" id="KW-1185">Reference proteome</keyword>
<dbReference type="GeneID" id="14495023"/>
<dbReference type="OMA" id="IGNGPMD"/>
<dbReference type="GO" id="GO:0003723">
    <property type="term" value="F:RNA binding"/>
    <property type="evidence" value="ECO:0007669"/>
    <property type="project" value="UniProtKB-KW"/>
</dbReference>
<feature type="region of interest" description="Disordered" evidence="9">
    <location>
        <begin position="382"/>
        <end position="402"/>
    </location>
</feature>
<dbReference type="InterPro" id="IPR012976">
    <property type="entry name" value="NOSIC"/>
</dbReference>
<dbReference type="InterPro" id="IPR027105">
    <property type="entry name" value="Prp31"/>
</dbReference>
<dbReference type="InterPro" id="IPR019175">
    <property type="entry name" value="Prp31_C"/>
</dbReference>
<feature type="domain" description="Nop" evidence="10">
    <location>
        <begin position="254"/>
        <end position="376"/>
    </location>
</feature>
<evidence type="ECO:0000256" key="8">
    <source>
        <dbReference type="ARBA" id="ARBA00023274"/>
    </source>
</evidence>
<comment type="similarity">
    <text evidence="2">Belongs to the PRP31 family.</text>
</comment>
<dbReference type="EMBL" id="HE806318">
    <property type="protein sequence ID" value="CCH60043.1"/>
    <property type="molecule type" value="Genomic_DNA"/>
</dbReference>
<dbReference type="InterPro" id="IPR036070">
    <property type="entry name" value="Nop_dom_sf"/>
</dbReference>
<keyword evidence="8" id="KW-0687">Ribonucleoprotein</keyword>
<dbReference type="GO" id="GO:0000244">
    <property type="term" value="P:spliceosomal tri-snRNP complex assembly"/>
    <property type="evidence" value="ECO:0007669"/>
    <property type="project" value="InterPro"/>
</dbReference>
<dbReference type="eggNOG" id="KOG2574">
    <property type="taxonomic scope" value="Eukaryota"/>
</dbReference>
<dbReference type="OrthoDB" id="4771285at2759"/>
<dbReference type="HOGENOM" id="CLU_026337_3_0_1"/>
<reference evidence="11 12" key="1">
    <citation type="journal article" date="2011" name="Proc. Natl. Acad. Sci. U.S.A.">
        <title>Evolutionary erosion of yeast sex chromosomes by mating-type switching accidents.</title>
        <authorList>
            <person name="Gordon J.L."/>
            <person name="Armisen D."/>
            <person name="Proux-Wera E."/>
            <person name="Oheigeartaigh S.S."/>
            <person name="Byrne K.P."/>
            <person name="Wolfe K.H."/>
        </authorList>
    </citation>
    <scope>NUCLEOTIDE SEQUENCE [LARGE SCALE GENOMIC DNA]</scope>
    <source>
        <strain evidence="12">ATCC 34711 / CBS 6284 / DSM 70876 / NBRC 10599 / NRRL Y-10934 / UCD 77-7</strain>
    </source>
</reference>
<dbReference type="Proteomes" id="UP000002866">
    <property type="component" value="Chromosome 3"/>
</dbReference>
<dbReference type="SUPFAM" id="SSF89124">
    <property type="entry name" value="Nop domain"/>
    <property type="match status" value="1"/>
</dbReference>
<dbReference type="InterPro" id="IPR042239">
    <property type="entry name" value="Nop_C"/>
</dbReference>
<dbReference type="PANTHER" id="PTHR13904">
    <property type="entry name" value="PRE-MRNA SPLICING FACTOR PRP31"/>
    <property type="match status" value="1"/>
</dbReference>